<gene>
    <name evidence="2" type="ORF">F7Q92_17650</name>
</gene>
<sequence>MNTSLPAAAGAALALWALLTSPAQADLSPLDTPALRAVSAQASPPPPLPGGLAALLPVGSYSVDTIDRATFLAQLAQRGVDGLPAALYDGRDVSLYSFADQPFDLSLDLARLIAQQSAPSLKPLGTLTFSGMNLGGTVVWVWGH</sequence>
<feature type="signal peptide" evidence="1">
    <location>
        <begin position="1"/>
        <end position="25"/>
    </location>
</feature>
<keyword evidence="1" id="KW-0732">Signal</keyword>
<accession>A0A643FBH3</accession>
<dbReference type="RefSeq" id="WP_151125412.1">
    <property type="nucleotide sequence ID" value="NZ_CP088081.1"/>
</dbReference>
<evidence type="ECO:0000313" key="2">
    <source>
        <dbReference type="EMBL" id="KAB0576594.1"/>
    </source>
</evidence>
<name>A0A643FBH3_IDEDE</name>
<protein>
    <submittedName>
        <fullName evidence="2">Uncharacterized protein</fullName>
    </submittedName>
</protein>
<feature type="chain" id="PRO_5024875860" evidence="1">
    <location>
        <begin position="26"/>
        <end position="144"/>
    </location>
</feature>
<keyword evidence="3" id="KW-1185">Reference proteome</keyword>
<proteinExistence type="predicted"/>
<dbReference type="Proteomes" id="UP000430120">
    <property type="component" value="Unassembled WGS sequence"/>
</dbReference>
<organism evidence="2 3">
    <name type="scientific">Ideonella dechloratans</name>
    <dbReference type="NCBI Taxonomy" id="36863"/>
    <lineage>
        <taxon>Bacteria</taxon>
        <taxon>Pseudomonadati</taxon>
        <taxon>Pseudomonadota</taxon>
        <taxon>Betaproteobacteria</taxon>
        <taxon>Burkholderiales</taxon>
        <taxon>Sphaerotilaceae</taxon>
        <taxon>Ideonella</taxon>
    </lineage>
</organism>
<evidence type="ECO:0000256" key="1">
    <source>
        <dbReference type="SAM" id="SignalP"/>
    </source>
</evidence>
<dbReference type="EMBL" id="VZPB01000056">
    <property type="protein sequence ID" value="KAB0576594.1"/>
    <property type="molecule type" value="Genomic_DNA"/>
</dbReference>
<evidence type="ECO:0000313" key="3">
    <source>
        <dbReference type="Proteomes" id="UP000430120"/>
    </source>
</evidence>
<dbReference type="AlphaFoldDB" id="A0A643FBH3"/>
<reference evidence="2 3" key="1">
    <citation type="submission" date="2019-09" db="EMBL/GenBank/DDBJ databases">
        <title>Draft genome sequences of 48 bacterial type strains from the CCUG.</title>
        <authorList>
            <person name="Tunovic T."/>
            <person name="Pineiro-Iglesias B."/>
            <person name="Unosson C."/>
            <person name="Inganas E."/>
            <person name="Ohlen M."/>
            <person name="Cardew S."/>
            <person name="Jensie-Markopoulos S."/>
            <person name="Salva-Serra F."/>
            <person name="Jaen-Luchoro D."/>
            <person name="Karlsson R."/>
            <person name="Svensson-Stadler L."/>
            <person name="Chun J."/>
            <person name="Moore E."/>
        </authorList>
    </citation>
    <scope>NUCLEOTIDE SEQUENCE [LARGE SCALE GENOMIC DNA]</scope>
    <source>
        <strain evidence="2 3">CCUG 30977</strain>
    </source>
</reference>
<comment type="caution">
    <text evidence="2">The sequence shown here is derived from an EMBL/GenBank/DDBJ whole genome shotgun (WGS) entry which is preliminary data.</text>
</comment>